<reference evidence="3" key="1">
    <citation type="journal article" date="2015" name="Genome Announc.">
        <title>Draft Genome Sequence of Tolypothrix boutellei Strain VB521301.</title>
        <authorList>
            <person name="Chandrababunaidu M.M."/>
            <person name="Singh D."/>
            <person name="Sen D."/>
            <person name="Bhan S."/>
            <person name="Das S."/>
            <person name="Gupta A."/>
            <person name="Adhikary S.P."/>
            <person name="Tripathy S."/>
        </authorList>
    </citation>
    <scope>NUCLEOTIDE SEQUENCE</scope>
    <source>
        <strain evidence="3">VB521301</strain>
    </source>
</reference>
<dbReference type="Proteomes" id="UP000029738">
    <property type="component" value="Unassembled WGS sequence"/>
</dbReference>
<evidence type="ECO:0000259" key="1">
    <source>
        <dbReference type="Pfam" id="PF03372"/>
    </source>
</evidence>
<name>A0A0C1QYS4_9CYAN</name>
<dbReference type="PANTHER" id="PTHR42834">
    <property type="entry name" value="ENDONUCLEASE/EXONUCLEASE/PHOSPHATASE FAMILY PROTEIN (AFU_ORTHOLOGUE AFUA_3G09210)"/>
    <property type="match status" value="1"/>
</dbReference>
<feature type="domain" description="Endonuclease/exonuclease/phosphatase" evidence="1">
    <location>
        <begin position="7"/>
        <end position="322"/>
    </location>
</feature>
<evidence type="ECO:0000313" key="2">
    <source>
        <dbReference type="EMBL" id="KAF3886652.1"/>
    </source>
</evidence>
<dbReference type="GO" id="GO:0003824">
    <property type="term" value="F:catalytic activity"/>
    <property type="evidence" value="ECO:0007669"/>
    <property type="project" value="InterPro"/>
</dbReference>
<sequence length="331" mass="36908">MTLFKVMTWNVENLFRVGSEFGPRTQQEYTQKLKSLADAILALDPHVLAVQEIGDLEAFDDLVARLQGRYPHTRISEFPDPRGIRVAFLSKLEVEEHEDIVDFPEGSLIKILSQESEDTITETTRMSRGSLRILVKPKVDFPVHLINAHLKSKLLTFPSTANQPRFTPTDENERSRVAGLALLKRTAEAVALRVKANELLEKNSTEGLIVLGDMNDVPSAATTQILQGPSGSEIGTNGFNRLDEGDDTRLFNLASLISEERRYSRINQSNKELIDHIFVSQELLPGEPRKLPTVDSHVDVINALSSINNDPNLRRGKPGSDHAPITAIFDL</sequence>
<reference evidence="2" key="2">
    <citation type="submission" date="2019-11" db="EMBL/GenBank/DDBJ databases">
        <title>Improved Assembly of Tolypothrix boutellei genome.</title>
        <authorList>
            <person name="Sarangi A.N."/>
            <person name="Mukherjee M."/>
            <person name="Ghosh S."/>
            <person name="Singh D."/>
            <person name="Das A."/>
            <person name="Kant S."/>
            <person name="Prusty A."/>
            <person name="Tripathy S."/>
        </authorList>
    </citation>
    <scope>NUCLEOTIDE SEQUENCE</scope>
    <source>
        <strain evidence="2">VB521301</strain>
    </source>
</reference>
<dbReference type="STRING" id="1479485.DA73_0219300"/>
<evidence type="ECO:0000313" key="3">
    <source>
        <dbReference type="EMBL" id="KIE10659.1"/>
    </source>
</evidence>
<dbReference type="Pfam" id="PF03372">
    <property type="entry name" value="Exo_endo_phos"/>
    <property type="match status" value="1"/>
</dbReference>
<dbReference type="Gene3D" id="3.60.10.10">
    <property type="entry name" value="Endonuclease/exonuclease/phosphatase"/>
    <property type="match status" value="1"/>
</dbReference>
<dbReference type="InterPro" id="IPR036691">
    <property type="entry name" value="Endo/exonu/phosph_ase_sf"/>
</dbReference>
<gene>
    <name evidence="3" type="ORF">DA73_0219300</name>
    <name evidence="2" type="ORF">DA73_0400015065</name>
</gene>
<organism evidence="3">
    <name type="scientific">Tolypothrix bouteillei VB521301</name>
    <dbReference type="NCBI Taxonomy" id="1479485"/>
    <lineage>
        <taxon>Bacteria</taxon>
        <taxon>Bacillati</taxon>
        <taxon>Cyanobacteriota</taxon>
        <taxon>Cyanophyceae</taxon>
        <taxon>Nostocales</taxon>
        <taxon>Tolypothrichaceae</taxon>
        <taxon>Tolypothrix</taxon>
    </lineage>
</organism>
<dbReference type="RefSeq" id="WP_038074587.1">
    <property type="nucleotide sequence ID" value="NZ_JHEG04000001.1"/>
</dbReference>
<dbReference type="OrthoDB" id="9768561at2"/>
<dbReference type="AlphaFoldDB" id="A0A0C1QYS4"/>
<accession>A0A0C1QYS4</accession>
<evidence type="ECO:0000313" key="4">
    <source>
        <dbReference type="Proteomes" id="UP000029738"/>
    </source>
</evidence>
<dbReference type="EMBL" id="JHEG02000048">
    <property type="protein sequence ID" value="KIE10659.1"/>
    <property type="molecule type" value="Genomic_DNA"/>
</dbReference>
<protein>
    <recommendedName>
        <fullName evidence="1">Endonuclease/exonuclease/phosphatase domain-containing protein</fullName>
    </recommendedName>
</protein>
<comment type="caution">
    <text evidence="3">The sequence shown here is derived from an EMBL/GenBank/DDBJ whole genome shotgun (WGS) entry which is preliminary data.</text>
</comment>
<dbReference type="PANTHER" id="PTHR42834:SF1">
    <property type="entry name" value="ENDONUCLEASE_EXONUCLEASE_PHOSPHATASE FAMILY PROTEIN (AFU_ORTHOLOGUE AFUA_3G09210)"/>
    <property type="match status" value="1"/>
</dbReference>
<keyword evidence="4" id="KW-1185">Reference proteome</keyword>
<dbReference type="SUPFAM" id="SSF56219">
    <property type="entry name" value="DNase I-like"/>
    <property type="match status" value="1"/>
</dbReference>
<proteinExistence type="predicted"/>
<dbReference type="EMBL" id="JHEG04000001">
    <property type="protein sequence ID" value="KAF3886652.1"/>
    <property type="molecule type" value="Genomic_DNA"/>
</dbReference>
<dbReference type="InterPro" id="IPR005135">
    <property type="entry name" value="Endo/exonuclease/phosphatase"/>
</dbReference>